<sequence length="708" mass="78783">MSQSRISSISSSKSSGLTNSSSHDNEHNSLVTIEEATATAPAKVTDKKMAKLIELTKKADSEKSTEAILKIVQEEAPNLLSGLAMSNNRAIARSIQIRCCLNDEVVFRQNDPPDAYYTILRGAVSIYALMSSANLDAEEEKRREYGKFLVQLKSGAGFGELSFQGDYNHTLRNAGIVSDGMGLMEGSVSFEDKPGEKVGEGGNVCILLLIPEECYMREMYALHASKNKTKEKINFLKKSFLFSTWSMDQLVKLAYAIKRKDYEKGDLLAKQGDRVENIFMVIKGKVRVQISSETHLVDAHGSKVGITNKLVEIAELGENDIFGLVEGFDNKRKMKRTGVAVVATEVYVCSLSQFTSMVSALPKTLMLVQKVVQKRKDWEKLRTDYAVNFPTMKCCLPANATDMSKYSLSKESAMSETELKDLKEKKNQLFQFLREARSSYRAAVTKIKAKNHHHAVRELAKAEEQCRKALLLANSINEADLKEQAQDIMDEVCEQKRIQTIRAMGGEVEDEDQAPPVSSSGERNRRGSVTLVAMRRRTLSEETSEDVRERRMSETMKKSQKADQKSKTKKSFPSPPNSPLSPDAIESLQLSRSNRRRSIAALANKAGLKDEFEKMDEKRRDSSVELGSASLSPKSRRGKLKSKKEDSFYKLLTVPAKPESPSRRGSSASGNANRRKRSTSEPKSMLNTAKKSITDAGSKMIGKIVGKK</sequence>
<feature type="region of interest" description="Disordered" evidence="1">
    <location>
        <begin position="1"/>
        <end position="30"/>
    </location>
</feature>
<dbReference type="Pfam" id="PF00027">
    <property type="entry name" value="cNMP_binding"/>
    <property type="match status" value="1"/>
</dbReference>
<comment type="caution">
    <text evidence="3">The sequence shown here is derived from an EMBL/GenBank/DDBJ whole genome shotgun (WGS) entry which is preliminary data.</text>
</comment>
<feature type="region of interest" description="Disordered" evidence="1">
    <location>
        <begin position="613"/>
        <end position="708"/>
    </location>
</feature>
<dbReference type="PROSITE" id="PS50042">
    <property type="entry name" value="CNMP_BINDING_3"/>
    <property type="match status" value="2"/>
</dbReference>
<dbReference type="InterPro" id="IPR018490">
    <property type="entry name" value="cNMP-bd_dom_sf"/>
</dbReference>
<keyword evidence="4" id="KW-1185">Reference proteome</keyword>
<dbReference type="PANTHER" id="PTHR23011">
    <property type="entry name" value="CYCLIC NUCLEOTIDE-BINDING DOMAIN CONTAINING PROTEIN"/>
    <property type="match status" value="1"/>
</dbReference>
<organism evidence="3 4">
    <name type="scientific">Triparma laevis f. longispina</name>
    <dbReference type="NCBI Taxonomy" id="1714387"/>
    <lineage>
        <taxon>Eukaryota</taxon>
        <taxon>Sar</taxon>
        <taxon>Stramenopiles</taxon>
        <taxon>Ochrophyta</taxon>
        <taxon>Bolidophyceae</taxon>
        <taxon>Parmales</taxon>
        <taxon>Triparmaceae</taxon>
        <taxon>Triparma</taxon>
    </lineage>
</organism>
<reference evidence="4" key="1">
    <citation type="journal article" date="2023" name="Commun. Biol.">
        <title>Genome analysis of Parmales, the sister group of diatoms, reveals the evolutionary specialization of diatoms from phago-mixotrophs to photoautotrophs.</title>
        <authorList>
            <person name="Ban H."/>
            <person name="Sato S."/>
            <person name="Yoshikawa S."/>
            <person name="Yamada K."/>
            <person name="Nakamura Y."/>
            <person name="Ichinomiya M."/>
            <person name="Sato N."/>
            <person name="Blanc-Mathieu R."/>
            <person name="Endo H."/>
            <person name="Kuwata A."/>
            <person name="Ogata H."/>
        </authorList>
    </citation>
    <scope>NUCLEOTIDE SEQUENCE [LARGE SCALE GENOMIC DNA]</scope>
    <source>
        <strain evidence="4">NIES 3700</strain>
    </source>
</reference>
<dbReference type="Gene3D" id="2.60.120.10">
    <property type="entry name" value="Jelly Rolls"/>
    <property type="match status" value="2"/>
</dbReference>
<dbReference type="SMART" id="SM00100">
    <property type="entry name" value="cNMP"/>
    <property type="match status" value="2"/>
</dbReference>
<dbReference type="OrthoDB" id="2021138at2759"/>
<feature type="compositionally biased region" description="Low complexity" evidence="1">
    <location>
        <begin position="1"/>
        <end position="22"/>
    </location>
</feature>
<feature type="compositionally biased region" description="Polar residues" evidence="1">
    <location>
        <begin position="663"/>
        <end position="672"/>
    </location>
</feature>
<dbReference type="Proteomes" id="UP001165122">
    <property type="component" value="Unassembled WGS sequence"/>
</dbReference>
<proteinExistence type="predicted"/>
<evidence type="ECO:0000313" key="3">
    <source>
        <dbReference type="EMBL" id="GMI06415.1"/>
    </source>
</evidence>
<evidence type="ECO:0000256" key="1">
    <source>
        <dbReference type="SAM" id="MobiDB-lite"/>
    </source>
</evidence>
<feature type="domain" description="Cyclic nucleotide-binding" evidence="2">
    <location>
        <begin position="241"/>
        <end position="353"/>
    </location>
</feature>
<dbReference type="EMBL" id="BRXW01000099">
    <property type="protein sequence ID" value="GMI06415.1"/>
    <property type="molecule type" value="Genomic_DNA"/>
</dbReference>
<dbReference type="CDD" id="cd00038">
    <property type="entry name" value="CAP_ED"/>
    <property type="match status" value="2"/>
</dbReference>
<name>A0A9W7F7Q9_9STRA</name>
<feature type="compositionally biased region" description="Basic and acidic residues" evidence="1">
    <location>
        <begin position="613"/>
        <end position="623"/>
    </location>
</feature>
<feature type="compositionally biased region" description="Polar residues" evidence="1">
    <location>
        <begin position="681"/>
        <end position="691"/>
    </location>
</feature>
<gene>
    <name evidence="3" type="ORF">TrLO_g3743</name>
</gene>
<feature type="compositionally biased region" description="Basic and acidic residues" evidence="1">
    <location>
        <begin position="545"/>
        <end position="566"/>
    </location>
</feature>
<evidence type="ECO:0000313" key="4">
    <source>
        <dbReference type="Proteomes" id="UP001165122"/>
    </source>
</evidence>
<dbReference type="SUPFAM" id="SSF51206">
    <property type="entry name" value="cAMP-binding domain-like"/>
    <property type="match status" value="2"/>
</dbReference>
<dbReference type="AlphaFoldDB" id="A0A9W7F7Q9"/>
<dbReference type="InterPro" id="IPR014710">
    <property type="entry name" value="RmlC-like_jellyroll"/>
</dbReference>
<accession>A0A9W7F7Q9</accession>
<dbReference type="InterPro" id="IPR000595">
    <property type="entry name" value="cNMP-bd_dom"/>
</dbReference>
<dbReference type="PANTHER" id="PTHR23011:SF28">
    <property type="entry name" value="CYCLIC NUCLEOTIDE-BINDING DOMAIN CONTAINING PROTEIN"/>
    <property type="match status" value="1"/>
</dbReference>
<feature type="region of interest" description="Disordered" evidence="1">
    <location>
        <begin position="503"/>
        <end position="584"/>
    </location>
</feature>
<protein>
    <recommendedName>
        <fullName evidence="2">Cyclic nucleotide-binding domain-containing protein</fullName>
    </recommendedName>
</protein>
<evidence type="ECO:0000259" key="2">
    <source>
        <dbReference type="PROSITE" id="PS50042"/>
    </source>
</evidence>
<feature type="domain" description="Cyclic nucleotide-binding" evidence="2">
    <location>
        <begin position="79"/>
        <end position="178"/>
    </location>
</feature>